<evidence type="ECO:0000256" key="5">
    <source>
        <dbReference type="ARBA" id="ARBA00022553"/>
    </source>
</evidence>
<keyword evidence="6" id="KW-0808">Transferase</keyword>
<keyword evidence="11" id="KW-1133">Transmembrane helix</keyword>
<evidence type="ECO:0000313" key="13">
    <source>
        <dbReference type="EMBL" id="PZQ49813.1"/>
    </source>
</evidence>
<organism evidence="13 14">
    <name type="scientific">Rhodovulum sulfidophilum</name>
    <name type="common">Rhodobacter sulfidophilus</name>
    <dbReference type="NCBI Taxonomy" id="35806"/>
    <lineage>
        <taxon>Bacteria</taxon>
        <taxon>Pseudomonadati</taxon>
        <taxon>Pseudomonadota</taxon>
        <taxon>Alphaproteobacteria</taxon>
        <taxon>Rhodobacterales</taxon>
        <taxon>Paracoccaceae</taxon>
        <taxon>Rhodovulum</taxon>
    </lineage>
</organism>
<dbReference type="SUPFAM" id="SSF55874">
    <property type="entry name" value="ATPase domain of HSP90 chaperone/DNA topoisomerase II/histidine kinase"/>
    <property type="match status" value="1"/>
</dbReference>
<dbReference type="Pfam" id="PF02518">
    <property type="entry name" value="HATPase_c"/>
    <property type="match status" value="1"/>
</dbReference>
<name>A0A2W5Q527_RHOSU</name>
<dbReference type="InterPro" id="IPR050980">
    <property type="entry name" value="2C_sensor_his_kinase"/>
</dbReference>
<dbReference type="Proteomes" id="UP000249185">
    <property type="component" value="Unassembled WGS sequence"/>
</dbReference>
<dbReference type="PROSITE" id="PS50109">
    <property type="entry name" value="HIS_KIN"/>
    <property type="match status" value="1"/>
</dbReference>
<dbReference type="AlphaFoldDB" id="A0A2W5Q527"/>
<accession>A0A2W5Q527</accession>
<reference evidence="13 14" key="1">
    <citation type="submission" date="2017-08" db="EMBL/GenBank/DDBJ databases">
        <title>Infants hospitalized years apart are colonized by the same room-sourced microbial strains.</title>
        <authorList>
            <person name="Brooks B."/>
            <person name="Olm M.R."/>
            <person name="Firek B.A."/>
            <person name="Baker R."/>
            <person name="Thomas B.C."/>
            <person name="Morowitz M.J."/>
            <person name="Banfield J.F."/>
        </authorList>
    </citation>
    <scope>NUCLEOTIDE SEQUENCE [LARGE SCALE GENOMIC DNA]</scope>
    <source>
        <strain evidence="13">S2_005_002_R2_34</strain>
    </source>
</reference>
<feature type="region of interest" description="Disordered" evidence="10">
    <location>
        <begin position="445"/>
        <end position="468"/>
    </location>
</feature>
<sequence length="468" mass="49389">MPYRDLSLIAADARSSWLRARTLILLRWLVIIGQTAAVLGAFAFGVLVPIELCAAVIAASVLLNGGASLVTSQNRRLSGREATVTLLFDVAQLGALLALTGGLSNPFALMLISPVMISASVLSLRTTVMLALAAVLVATLLAFVSLPLQLDSGAYLAAPPLLVVGNWVSLVIGILFFAFYARQVSDETFRMSQALAATQAALGREQELTTLSGVVAAAAHELGTPLATIKLLSAELAGELKSPELREDALSIRAQADRCAEILRSMGPSGHEDAMMRFAPISSVVDEAAAPHSQRGIRIITRVQGGLLEDSAAPQPELARQPEIIQGLRNLVQNGVDFAGSTVWIDIDWTPRMVSIVIGDDGPGYPSEVLGRIGVPFVRSRAGTQKERPGYQGMGLGLFIAKTLLERSGARLSFGNGSGRRDVSGEVPAEFARPTGAIVAVSWPRAEVTRPGGEDDDGADRARLAGEE</sequence>
<dbReference type="PRINTS" id="PR00344">
    <property type="entry name" value="BCTRLSENSOR"/>
</dbReference>
<evidence type="ECO:0000256" key="3">
    <source>
        <dbReference type="ARBA" id="ARBA00012438"/>
    </source>
</evidence>
<feature type="domain" description="Histidine kinase" evidence="12">
    <location>
        <begin position="217"/>
        <end position="447"/>
    </location>
</feature>
<feature type="transmembrane region" description="Helical" evidence="11">
    <location>
        <begin position="131"/>
        <end position="150"/>
    </location>
</feature>
<keyword evidence="5" id="KW-0597">Phosphoprotein</keyword>
<evidence type="ECO:0000256" key="11">
    <source>
        <dbReference type="SAM" id="Phobius"/>
    </source>
</evidence>
<feature type="transmembrane region" description="Helical" evidence="11">
    <location>
        <begin position="52"/>
        <end position="70"/>
    </location>
</feature>
<dbReference type="Pfam" id="PF00512">
    <property type="entry name" value="HisKA"/>
    <property type="match status" value="1"/>
</dbReference>
<keyword evidence="11" id="KW-0812">Transmembrane</keyword>
<feature type="transmembrane region" description="Helical" evidence="11">
    <location>
        <begin position="156"/>
        <end position="181"/>
    </location>
</feature>
<dbReference type="InterPro" id="IPR047770">
    <property type="entry name" value="RegB"/>
</dbReference>
<comment type="subcellular location">
    <subcellularLocation>
        <location evidence="2">Cell membrane</location>
        <topology evidence="2">Multi-pass membrane protein</topology>
    </subcellularLocation>
</comment>
<dbReference type="PANTHER" id="PTHR44936:SF10">
    <property type="entry name" value="SENSOR PROTEIN RSTB"/>
    <property type="match status" value="1"/>
</dbReference>
<evidence type="ECO:0000313" key="14">
    <source>
        <dbReference type="Proteomes" id="UP000249185"/>
    </source>
</evidence>
<evidence type="ECO:0000256" key="10">
    <source>
        <dbReference type="SAM" id="MobiDB-lite"/>
    </source>
</evidence>
<comment type="caution">
    <text evidence="13">The sequence shown here is derived from an EMBL/GenBank/DDBJ whole genome shotgun (WGS) entry which is preliminary data.</text>
</comment>
<dbReference type="GO" id="GO:0000155">
    <property type="term" value="F:phosphorelay sensor kinase activity"/>
    <property type="evidence" value="ECO:0007669"/>
    <property type="project" value="InterPro"/>
</dbReference>
<dbReference type="InterPro" id="IPR003594">
    <property type="entry name" value="HATPase_dom"/>
</dbReference>
<dbReference type="InterPro" id="IPR004358">
    <property type="entry name" value="Sig_transdc_His_kin-like_C"/>
</dbReference>
<keyword evidence="4" id="KW-1003">Cell membrane</keyword>
<dbReference type="SMART" id="SM00388">
    <property type="entry name" value="HisKA"/>
    <property type="match status" value="1"/>
</dbReference>
<evidence type="ECO:0000256" key="4">
    <source>
        <dbReference type="ARBA" id="ARBA00022475"/>
    </source>
</evidence>
<dbReference type="NCBIfam" id="NF033792">
    <property type="entry name" value="ActS_PrrB_HisK"/>
    <property type="match status" value="1"/>
</dbReference>
<dbReference type="InterPro" id="IPR005467">
    <property type="entry name" value="His_kinase_dom"/>
</dbReference>
<evidence type="ECO:0000256" key="2">
    <source>
        <dbReference type="ARBA" id="ARBA00004651"/>
    </source>
</evidence>
<feature type="transmembrane region" description="Helical" evidence="11">
    <location>
        <begin position="24"/>
        <end position="46"/>
    </location>
</feature>
<dbReference type="PANTHER" id="PTHR44936">
    <property type="entry name" value="SENSOR PROTEIN CREC"/>
    <property type="match status" value="1"/>
</dbReference>
<comment type="catalytic activity">
    <reaction evidence="1">
        <text>ATP + protein L-histidine = ADP + protein N-phospho-L-histidine.</text>
        <dbReference type="EC" id="2.7.13.3"/>
    </reaction>
</comment>
<feature type="compositionally biased region" description="Basic and acidic residues" evidence="10">
    <location>
        <begin position="459"/>
        <end position="468"/>
    </location>
</feature>
<evidence type="ECO:0000259" key="12">
    <source>
        <dbReference type="PROSITE" id="PS50109"/>
    </source>
</evidence>
<dbReference type="CDD" id="cd00082">
    <property type="entry name" value="HisKA"/>
    <property type="match status" value="1"/>
</dbReference>
<evidence type="ECO:0000256" key="7">
    <source>
        <dbReference type="ARBA" id="ARBA00022741"/>
    </source>
</evidence>
<dbReference type="EMBL" id="QFPW01000006">
    <property type="protein sequence ID" value="PZQ49813.1"/>
    <property type="molecule type" value="Genomic_DNA"/>
</dbReference>
<dbReference type="SUPFAM" id="SSF47384">
    <property type="entry name" value="Homodimeric domain of signal transducing histidine kinase"/>
    <property type="match status" value="1"/>
</dbReference>
<dbReference type="Gene3D" id="3.30.565.10">
    <property type="entry name" value="Histidine kinase-like ATPase, C-terminal domain"/>
    <property type="match status" value="1"/>
</dbReference>
<dbReference type="InterPro" id="IPR036890">
    <property type="entry name" value="HATPase_C_sf"/>
</dbReference>
<dbReference type="InterPro" id="IPR003661">
    <property type="entry name" value="HisK_dim/P_dom"/>
</dbReference>
<evidence type="ECO:0000256" key="6">
    <source>
        <dbReference type="ARBA" id="ARBA00022679"/>
    </source>
</evidence>
<keyword evidence="8 13" id="KW-0418">Kinase</keyword>
<dbReference type="InterPro" id="IPR036097">
    <property type="entry name" value="HisK_dim/P_sf"/>
</dbReference>
<keyword evidence="11" id="KW-0472">Membrane</keyword>
<dbReference type="NCBIfam" id="NF045988">
    <property type="entry name" value="HisKinRegBRhodob"/>
    <property type="match status" value="1"/>
</dbReference>
<evidence type="ECO:0000256" key="8">
    <source>
        <dbReference type="ARBA" id="ARBA00022777"/>
    </source>
</evidence>
<dbReference type="GO" id="GO:0005886">
    <property type="term" value="C:plasma membrane"/>
    <property type="evidence" value="ECO:0007669"/>
    <property type="project" value="UniProtKB-SubCell"/>
</dbReference>
<keyword evidence="7" id="KW-0547">Nucleotide-binding</keyword>
<evidence type="ECO:0000256" key="9">
    <source>
        <dbReference type="ARBA" id="ARBA00022840"/>
    </source>
</evidence>
<dbReference type="SMART" id="SM00387">
    <property type="entry name" value="HATPase_c"/>
    <property type="match status" value="1"/>
</dbReference>
<dbReference type="EC" id="2.7.13.3" evidence="3"/>
<protein>
    <recommendedName>
        <fullName evidence="3">histidine kinase</fullName>
        <ecNumber evidence="3">2.7.13.3</ecNumber>
    </recommendedName>
</protein>
<dbReference type="GO" id="GO:0005524">
    <property type="term" value="F:ATP binding"/>
    <property type="evidence" value="ECO:0007669"/>
    <property type="project" value="UniProtKB-KW"/>
</dbReference>
<dbReference type="Gene3D" id="1.10.287.130">
    <property type="match status" value="1"/>
</dbReference>
<keyword evidence="9" id="KW-0067">ATP-binding</keyword>
<proteinExistence type="predicted"/>
<gene>
    <name evidence="13" type="ORF">DI556_10125</name>
</gene>
<evidence type="ECO:0000256" key="1">
    <source>
        <dbReference type="ARBA" id="ARBA00000085"/>
    </source>
</evidence>